<feature type="compositionally biased region" description="Low complexity" evidence="1">
    <location>
        <begin position="527"/>
        <end position="551"/>
    </location>
</feature>
<feature type="transmembrane region" description="Helical" evidence="2">
    <location>
        <begin position="92"/>
        <end position="115"/>
    </location>
</feature>
<dbReference type="EMBL" id="JACOPS010000004">
    <property type="protein sequence ID" value="MBC5728593.1"/>
    <property type="molecule type" value="Genomic_DNA"/>
</dbReference>
<keyword evidence="2" id="KW-0812">Transmembrane</keyword>
<protein>
    <submittedName>
        <fullName evidence="3">VanW family protein</fullName>
    </submittedName>
</protein>
<dbReference type="InterPro" id="IPR052913">
    <property type="entry name" value="Glycopeptide_resist_protein"/>
</dbReference>
<dbReference type="RefSeq" id="WP_186935702.1">
    <property type="nucleotide sequence ID" value="NZ_JACOPS010000004.1"/>
</dbReference>
<dbReference type="Pfam" id="PF04294">
    <property type="entry name" value="VanW"/>
    <property type="match status" value="1"/>
</dbReference>
<dbReference type="Proteomes" id="UP000636755">
    <property type="component" value="Unassembled WGS sequence"/>
</dbReference>
<dbReference type="PANTHER" id="PTHR35788:SF1">
    <property type="entry name" value="EXPORTED PROTEIN"/>
    <property type="match status" value="1"/>
</dbReference>
<proteinExistence type="predicted"/>
<keyword evidence="2" id="KW-0472">Membrane</keyword>
<feature type="region of interest" description="Disordered" evidence="1">
    <location>
        <begin position="32"/>
        <end position="85"/>
    </location>
</feature>
<feature type="region of interest" description="Disordered" evidence="1">
    <location>
        <begin position="494"/>
        <end position="599"/>
    </location>
</feature>
<gene>
    <name evidence="3" type="ORF">H8R91_08715</name>
</gene>
<dbReference type="PANTHER" id="PTHR35788">
    <property type="entry name" value="EXPORTED PROTEIN-RELATED"/>
    <property type="match status" value="1"/>
</dbReference>
<name>A0ABR7HM30_9FIRM</name>
<comment type="caution">
    <text evidence="3">The sequence shown here is derived from an EMBL/GenBank/DDBJ whole genome shotgun (WGS) entry which is preliminary data.</text>
</comment>
<dbReference type="InterPro" id="IPR007391">
    <property type="entry name" value="Vancomycin_resist_VanW"/>
</dbReference>
<sequence>MADYDKDFIFYNDSDDELVDVSNGIKTAEEFANSKKGAKHSPSGAHHYAGVFSYEDENKHKKKKENKKSEPKEKNDNKDNKKDGKKSNKKKIIIASCAAGAVVIGIAVAGVVMLMPSKNGQTTVDNLGLGFHFSDDAQVSGISLAGKTYDEALKLLTSKQESFITPVSISVKAKEKTYTITQKDLKYTYNTESVLTQLKNDELNKESSGKTAKTYTVVATCTDDSIKSNAEKIKKEVDVKATNARVSEFNPYDGDNRFKYADAEKGAELDEKDLVTQLSSAIKSGTGTMALNAVVKDVDADISLDMVKKNIVKLSTYETVSYNSANGNSNMKTALEACNGSVLEPGEVWSFNECTGDSNLSENGYKPAGVIADGKLVQGNGGGICQASSTIYNAAIRANVEIEERYCHLWASDYVPTGLDATIDYPNLDLKFSNQTDYQMFIECKMDGTTLSATFWGWQSPDYDEIRTENEIGSTSGKEFSARAWRVYYKDGKEVDREELPSSTYESSGGIGGGSADGDDGVVSRPSNNNSNSSDNNSSSNNNSSSQVTPDVPTPAPEPAPQPDPEPTVTPEPDPEPTPAPTEPEPDPEPTPTEPEVTE</sequence>
<organism evidence="3 4">
    <name type="scientific">Ruminococcus intestinalis</name>
    <dbReference type="NCBI Taxonomy" id="2763066"/>
    <lineage>
        <taxon>Bacteria</taxon>
        <taxon>Bacillati</taxon>
        <taxon>Bacillota</taxon>
        <taxon>Clostridia</taxon>
        <taxon>Eubacteriales</taxon>
        <taxon>Oscillospiraceae</taxon>
        <taxon>Ruminococcus</taxon>
    </lineage>
</organism>
<reference evidence="3 4" key="1">
    <citation type="submission" date="2020-08" db="EMBL/GenBank/DDBJ databases">
        <title>Genome public.</title>
        <authorList>
            <person name="Liu C."/>
            <person name="Sun Q."/>
        </authorList>
    </citation>
    <scope>NUCLEOTIDE SEQUENCE [LARGE SCALE GENOMIC DNA]</scope>
    <source>
        <strain evidence="3 4">NSJ-71</strain>
    </source>
</reference>
<keyword evidence="4" id="KW-1185">Reference proteome</keyword>
<evidence type="ECO:0000256" key="2">
    <source>
        <dbReference type="SAM" id="Phobius"/>
    </source>
</evidence>
<feature type="compositionally biased region" description="Pro residues" evidence="1">
    <location>
        <begin position="552"/>
        <end position="593"/>
    </location>
</feature>
<evidence type="ECO:0000313" key="3">
    <source>
        <dbReference type="EMBL" id="MBC5728593.1"/>
    </source>
</evidence>
<keyword evidence="2" id="KW-1133">Transmembrane helix</keyword>
<feature type="compositionally biased region" description="Basic and acidic residues" evidence="1">
    <location>
        <begin position="67"/>
        <end position="85"/>
    </location>
</feature>
<evidence type="ECO:0000313" key="4">
    <source>
        <dbReference type="Proteomes" id="UP000636755"/>
    </source>
</evidence>
<accession>A0ABR7HM30</accession>
<evidence type="ECO:0000256" key="1">
    <source>
        <dbReference type="SAM" id="MobiDB-lite"/>
    </source>
</evidence>